<keyword evidence="4" id="KW-1185">Reference proteome</keyword>
<dbReference type="SUPFAM" id="SSF52540">
    <property type="entry name" value="P-loop containing nucleoside triphosphate hydrolases"/>
    <property type="match status" value="1"/>
</dbReference>
<organism evidence="3 4">
    <name type="scientific">Desulfobotulus pelophilus</name>
    <dbReference type="NCBI Taxonomy" id="2823377"/>
    <lineage>
        <taxon>Bacteria</taxon>
        <taxon>Pseudomonadati</taxon>
        <taxon>Thermodesulfobacteriota</taxon>
        <taxon>Desulfobacteria</taxon>
        <taxon>Desulfobacterales</taxon>
        <taxon>Desulfobacteraceae</taxon>
        <taxon>Desulfobotulus</taxon>
    </lineage>
</organism>
<keyword evidence="1" id="KW-0175">Coiled coil</keyword>
<evidence type="ECO:0000259" key="2">
    <source>
        <dbReference type="Pfam" id="PF13476"/>
    </source>
</evidence>
<dbReference type="InterPro" id="IPR027417">
    <property type="entry name" value="P-loop_NTPase"/>
</dbReference>
<comment type="caution">
    <text evidence="3">The sequence shown here is derived from an EMBL/GenBank/DDBJ whole genome shotgun (WGS) entry which is preliminary data.</text>
</comment>
<dbReference type="Proteomes" id="UP001209681">
    <property type="component" value="Unassembled WGS sequence"/>
</dbReference>
<accession>A0ABT3NC28</accession>
<dbReference type="InterPro" id="IPR038729">
    <property type="entry name" value="Rad50/SbcC_AAA"/>
</dbReference>
<protein>
    <submittedName>
        <fullName evidence="3">AAA family ATPase</fullName>
    </submittedName>
</protein>
<dbReference type="PANTHER" id="PTHR32114">
    <property type="entry name" value="ABC TRANSPORTER ABCH.3"/>
    <property type="match status" value="1"/>
</dbReference>
<dbReference type="Pfam" id="PF13558">
    <property type="entry name" value="SbcC_Walker_B"/>
    <property type="match status" value="1"/>
</dbReference>
<dbReference type="Pfam" id="PF13476">
    <property type="entry name" value="AAA_23"/>
    <property type="match status" value="1"/>
</dbReference>
<sequence>MRIESLRLKNLNSLRGEWQIDFRNKVFLSEGLFAITGPTGSGKTTILDAICLALYGATPRLGRITRENEMMSRHTGECFAEVVFAVAEGRFRCHWYQHRSRKRADGPLQTARHEISEVDSGTVRSAKLQEVLAEVETLTGMNFDRFCRCILLAQGAFAAFLEATEDERAPILEQITGTAVYSDISRAVHERFTFEKQNAQELTQKLAGMDLLSGEEEAELSGELQALEEEERRGRQGKDALSAILAHFLQVERLEAELAGISVSLTALQKEKDAFRAEGVRLDRARRALLLEGGWARLEVLRRQQSFQIKEKEACENKLPFLADTLQIMTKEEARLADLWDALRRKMEQNKPFFREIRDLDGAIVRQRKDWHAAMGEKDSLERRKAVVAERERELITVLGEKKKQLFLLQKWQKDKAHEGAIAEILGGVTLLTRRLQDIQKEEKCFDTKKNALLVEQKGLAKETERVCEDLLAVRKKVLEAEERVRNGEGQLADLAGERSPDVLEEERRLLREKGLMLSMRMERLSEFHRLEEKRVHHQEAMKKLDEEDCRFRAQIYELEKLLHEREKEAAHLEKMLILEQKVRDLESERRYLQSGEPCPLCGSRNHPYAHEAVALGEAGQIQQDFDAACVRRKEMQEKLFSVRTSSTMAMRDREHLQKSQEETLLALVGIRETLAWEHHEAVADLSVEIIRQRFLEVSEKEKELEVLSARIRKVQMELESSRSQWRDAAEKLSRIREKHTLAEHRMETLLRDLSGVNERLGVCIQEKEQEEKSLLDILAPFGFGQNDLLFPEALLFALEKRRDSWKQALKDEQARVMEIHSLEGDLRENGARMAELQEYAEVLTVRLGKLESDESRLVRERQILFGDRDPDREERALVSEGERLNRSHQEALRRTVEASAALTEDKRRSLRMAEALSRLEEEVAGEESLFHTDLGQASFTGEAEFLAARLPDGERLVLEQREKRLQEEEATLQYGRKEKEKALAAVLAEKPVNRAKEDVQAELERAEARLRELRQRMGAIQEVLRKNEGVKARHQQTLTLLENQRGLTRDWEELHGLIGSADGKKFRIFAQGLTFETVVAYANERLQFMTDRYLLVRGREMPLMLQVQDLWQAGELRSTKNLSGGESFLVSLALALGLSRMQSGDRAVASLFLDEGFGTLDDATLDVALDALAGLRQEGRLIGMISHVSRLQERIPARIELVPGPGGLSRVQGPGCSRKGERV</sequence>
<evidence type="ECO:0000313" key="4">
    <source>
        <dbReference type="Proteomes" id="UP001209681"/>
    </source>
</evidence>
<feature type="coiled-coil region" evidence="1">
    <location>
        <begin position="997"/>
        <end position="1024"/>
    </location>
</feature>
<evidence type="ECO:0000313" key="3">
    <source>
        <dbReference type="EMBL" id="MCW7755013.1"/>
    </source>
</evidence>
<reference evidence="3 4" key="1">
    <citation type="submission" date="2022-11" db="EMBL/GenBank/DDBJ databases">
        <title>Desulfobotulus tamanensis H1 sp. nov. - anaerobic, alkaliphilic, sulphate reducing bacterium isolated from terrestrial mud volcano.</title>
        <authorList>
            <person name="Frolova A."/>
            <person name="Merkel A.Y."/>
            <person name="Slobodkin A.I."/>
        </authorList>
    </citation>
    <scope>NUCLEOTIDE SEQUENCE [LARGE SCALE GENOMIC DNA]</scope>
    <source>
        <strain evidence="3 4">H1</strain>
    </source>
</reference>
<gene>
    <name evidence="3" type="ORF">OOT00_13560</name>
</gene>
<feature type="domain" description="Rad50/SbcC-type AAA" evidence="2">
    <location>
        <begin position="5"/>
        <end position="230"/>
    </location>
</feature>
<feature type="coiled-coil region" evidence="1">
    <location>
        <begin position="698"/>
        <end position="725"/>
    </location>
</feature>
<dbReference type="RefSeq" id="WP_265425927.1">
    <property type="nucleotide sequence ID" value="NZ_JAPFPW010000020.1"/>
</dbReference>
<proteinExistence type="predicted"/>
<dbReference type="PANTHER" id="PTHR32114:SF2">
    <property type="entry name" value="ABC TRANSPORTER ABCH.3"/>
    <property type="match status" value="1"/>
</dbReference>
<dbReference type="EMBL" id="JAPFPW010000020">
    <property type="protein sequence ID" value="MCW7755013.1"/>
    <property type="molecule type" value="Genomic_DNA"/>
</dbReference>
<dbReference type="Gene3D" id="3.40.50.300">
    <property type="entry name" value="P-loop containing nucleotide triphosphate hydrolases"/>
    <property type="match status" value="2"/>
</dbReference>
<evidence type="ECO:0000256" key="1">
    <source>
        <dbReference type="SAM" id="Coils"/>
    </source>
</evidence>
<name>A0ABT3NC28_9BACT</name>
<feature type="coiled-coil region" evidence="1">
    <location>
        <begin position="528"/>
        <end position="589"/>
    </location>
</feature>